<sequence>MTARHGDAVPRPAPDVSMTLLNEVYRRPLDPGYAAAAERVRAGTQPPRTRRGTVGLVVVAVALGAGTVTAALSLRTPPTAVTAARNLLERQIEQRTSEADDLEREIDTLNDDIRALQADALGDADPALAQEIAAGQVAAGLVPVTGPGLRIVLTDAQTDPAEEEDPLSRVQDGDLQVLVNGLWAVGAEAVAINGERLIATSAIRSAGSAVWVDFVPLVSPYTVEAIGDAVAMQTELARSPAGQLLATLRSSYDIGVTWSSQPELELGGAGQVTLRSATVPEESSLLTPSPTEGPADDESAAVEEGATDAAGMAGSARRSGRDGT</sequence>
<keyword evidence="4" id="KW-1133">Transmembrane helix</keyword>
<dbReference type="Pfam" id="PF05949">
    <property type="entry name" value="DUF881"/>
    <property type="match status" value="1"/>
</dbReference>
<dbReference type="AlphaFoldDB" id="A0A402DQV2"/>
<feature type="region of interest" description="Disordered" evidence="3">
    <location>
        <begin position="278"/>
        <end position="324"/>
    </location>
</feature>
<evidence type="ECO:0000256" key="3">
    <source>
        <dbReference type="SAM" id="MobiDB-lite"/>
    </source>
</evidence>
<feature type="compositionally biased region" description="Low complexity" evidence="3">
    <location>
        <begin position="308"/>
        <end position="317"/>
    </location>
</feature>
<organism evidence="5 6">
    <name type="scientific">Cellulomonas biazotea</name>
    <dbReference type="NCBI Taxonomy" id="1709"/>
    <lineage>
        <taxon>Bacteria</taxon>
        <taxon>Bacillati</taxon>
        <taxon>Actinomycetota</taxon>
        <taxon>Actinomycetes</taxon>
        <taxon>Micrococcales</taxon>
        <taxon>Cellulomonadaceae</taxon>
        <taxon>Cellulomonas</taxon>
    </lineage>
</organism>
<evidence type="ECO:0000256" key="2">
    <source>
        <dbReference type="SAM" id="Coils"/>
    </source>
</evidence>
<name>A0A402DQV2_9CELL</name>
<evidence type="ECO:0000256" key="4">
    <source>
        <dbReference type="SAM" id="Phobius"/>
    </source>
</evidence>
<proteinExistence type="inferred from homology"/>
<keyword evidence="4" id="KW-0472">Membrane</keyword>
<evidence type="ECO:0000313" key="6">
    <source>
        <dbReference type="Proteomes" id="UP000289954"/>
    </source>
</evidence>
<feature type="transmembrane region" description="Helical" evidence="4">
    <location>
        <begin position="54"/>
        <end position="74"/>
    </location>
</feature>
<dbReference type="Gene3D" id="3.30.70.1880">
    <property type="entry name" value="Protein of unknown function DUF881"/>
    <property type="match status" value="1"/>
</dbReference>
<keyword evidence="4" id="KW-0812">Transmembrane</keyword>
<evidence type="ECO:0000313" key="5">
    <source>
        <dbReference type="EMBL" id="GCE76478.1"/>
    </source>
</evidence>
<accession>A0A402DQV2</accession>
<dbReference type="EMBL" id="BIMR01000100">
    <property type="protein sequence ID" value="GCE76478.1"/>
    <property type="molecule type" value="Genomic_DNA"/>
</dbReference>
<comment type="similarity">
    <text evidence="1">Belongs to the UPF0749 family.</text>
</comment>
<reference evidence="5 6" key="1">
    <citation type="submission" date="2019-01" db="EMBL/GenBank/DDBJ databases">
        <title>Draft genome sequence of Cellulomonas takizawaensis strain TKZ-21.</title>
        <authorList>
            <person name="Yamamura H."/>
            <person name="Hayashi T."/>
            <person name="Hamada M."/>
            <person name="Serisawa Y."/>
            <person name="Matsuyama K."/>
            <person name="Nakagawa Y."/>
            <person name="Otoguro M."/>
            <person name="Yanagida F."/>
            <person name="Hayakawa M."/>
        </authorList>
    </citation>
    <scope>NUCLEOTIDE SEQUENCE [LARGE SCALE GENOMIC DNA]</scope>
    <source>
        <strain evidence="5 6">NBRC12680</strain>
    </source>
</reference>
<dbReference type="PANTHER" id="PTHR37313:SF1">
    <property type="entry name" value="UPF0749 PROTEIN RV1823"/>
    <property type="match status" value="1"/>
</dbReference>
<dbReference type="PANTHER" id="PTHR37313">
    <property type="entry name" value="UPF0749 PROTEIN RV1825"/>
    <property type="match status" value="1"/>
</dbReference>
<keyword evidence="6" id="KW-1185">Reference proteome</keyword>
<dbReference type="RefSeq" id="WP_130781069.1">
    <property type="nucleotide sequence ID" value="NZ_BIMR01000100.1"/>
</dbReference>
<dbReference type="OrthoDB" id="3218134at2"/>
<dbReference type="Proteomes" id="UP000289954">
    <property type="component" value="Unassembled WGS sequence"/>
</dbReference>
<feature type="coiled-coil region" evidence="2">
    <location>
        <begin position="85"/>
        <end position="119"/>
    </location>
</feature>
<evidence type="ECO:0000256" key="1">
    <source>
        <dbReference type="ARBA" id="ARBA00009108"/>
    </source>
</evidence>
<dbReference type="GO" id="GO:0005886">
    <property type="term" value="C:plasma membrane"/>
    <property type="evidence" value="ECO:0007669"/>
    <property type="project" value="TreeGrafter"/>
</dbReference>
<protein>
    <submittedName>
        <fullName evidence="5">Uncharacterized protein</fullName>
    </submittedName>
</protein>
<comment type="caution">
    <text evidence="5">The sequence shown here is derived from an EMBL/GenBank/DDBJ whole genome shotgun (WGS) entry which is preliminary data.</text>
</comment>
<dbReference type="InterPro" id="IPR010273">
    <property type="entry name" value="DUF881"/>
</dbReference>
<keyword evidence="2" id="KW-0175">Coiled coil</keyword>
<gene>
    <name evidence="5" type="ORF">CBZ_15340</name>
</gene>